<evidence type="ECO:0000313" key="3">
    <source>
        <dbReference type="Proteomes" id="UP000490980"/>
    </source>
</evidence>
<protein>
    <submittedName>
        <fullName evidence="2">Uncharacterized protein</fullName>
    </submittedName>
</protein>
<evidence type="ECO:0000256" key="1">
    <source>
        <dbReference type="SAM" id="SignalP"/>
    </source>
</evidence>
<keyword evidence="3" id="KW-1185">Reference proteome</keyword>
<dbReference type="EMBL" id="JAARLZ010000006">
    <property type="protein sequence ID" value="NII07347.1"/>
    <property type="molecule type" value="Genomic_DNA"/>
</dbReference>
<dbReference type="AlphaFoldDB" id="A0A7X5UBL0"/>
<proteinExistence type="predicted"/>
<evidence type="ECO:0000313" key="2">
    <source>
        <dbReference type="EMBL" id="NII07347.1"/>
    </source>
</evidence>
<gene>
    <name evidence="2" type="ORF">HBF25_13235</name>
</gene>
<keyword evidence="1" id="KW-0732">Signal</keyword>
<accession>A0A7X5UBL0</accession>
<dbReference type="RefSeq" id="WP_166949137.1">
    <property type="nucleotide sequence ID" value="NZ_JAARLZ010000006.1"/>
</dbReference>
<reference evidence="2 3" key="1">
    <citation type="submission" date="2020-03" db="EMBL/GenBank/DDBJ databases">
        <authorList>
            <person name="Lai Q."/>
        </authorList>
    </citation>
    <scope>NUCLEOTIDE SEQUENCE [LARGE SCALE GENOMIC DNA]</scope>
    <source>
        <strain evidence="2 3">CCUG 25036</strain>
    </source>
</reference>
<sequence>MKVTYHLASLFVLSAFLATAHASEHAPAGAWRGLVSGDAGRPPIATRLDFQPDRVNIIFDEPANCRLAASYLDSDASGYRYNVKVPVNGGKFCDALYGKQLVVSRNADGTLKFALPVSQPKWIGTFKPVPSAP</sequence>
<feature type="signal peptide" evidence="1">
    <location>
        <begin position="1"/>
        <end position="22"/>
    </location>
</feature>
<organism evidence="2 3">
    <name type="scientific">Luteibacter anthropi</name>
    <dbReference type="NCBI Taxonomy" id="564369"/>
    <lineage>
        <taxon>Bacteria</taxon>
        <taxon>Pseudomonadati</taxon>
        <taxon>Pseudomonadota</taxon>
        <taxon>Gammaproteobacteria</taxon>
        <taxon>Lysobacterales</taxon>
        <taxon>Rhodanobacteraceae</taxon>
        <taxon>Luteibacter</taxon>
    </lineage>
</organism>
<dbReference type="Proteomes" id="UP000490980">
    <property type="component" value="Unassembled WGS sequence"/>
</dbReference>
<comment type="caution">
    <text evidence="2">The sequence shown here is derived from an EMBL/GenBank/DDBJ whole genome shotgun (WGS) entry which is preliminary data.</text>
</comment>
<name>A0A7X5UBL0_9GAMM</name>
<feature type="chain" id="PRO_5031552378" evidence="1">
    <location>
        <begin position="23"/>
        <end position="133"/>
    </location>
</feature>